<dbReference type="EMBL" id="MT143581">
    <property type="protein sequence ID" value="QJA98446.1"/>
    <property type="molecule type" value="Genomic_DNA"/>
</dbReference>
<evidence type="ECO:0000313" key="1">
    <source>
        <dbReference type="EMBL" id="QJA98446.1"/>
    </source>
</evidence>
<accession>A0A6M3LSP9</accession>
<dbReference type="AlphaFoldDB" id="A0A6M3LSP9"/>
<sequence length="156" mass="18046">MFDEVDAFGDAFESLKSFCTTIGEGRLYPEKEEYWYHYLVHPVIAGEQIMVIYDSTRRLIYLATAVEGAILNVNDPPFFYYWNIDGPPFPETALLDREGVTLGFPTKMEGATIARKISDKDYQQLKLLFDLENPFPWKEVDLRTEEKIASNGFVRK</sequence>
<organism evidence="1">
    <name type="scientific">viral metagenome</name>
    <dbReference type="NCBI Taxonomy" id="1070528"/>
    <lineage>
        <taxon>unclassified sequences</taxon>
        <taxon>metagenomes</taxon>
        <taxon>organismal metagenomes</taxon>
    </lineage>
</organism>
<gene>
    <name evidence="1" type="ORF">MM171A01782_0009</name>
</gene>
<protein>
    <submittedName>
        <fullName evidence="1">Uncharacterized protein</fullName>
    </submittedName>
</protein>
<proteinExistence type="predicted"/>
<name>A0A6M3LSP9_9ZZZZ</name>
<reference evidence="1" key="1">
    <citation type="submission" date="2020-03" db="EMBL/GenBank/DDBJ databases">
        <title>The deep terrestrial virosphere.</title>
        <authorList>
            <person name="Holmfeldt K."/>
            <person name="Nilsson E."/>
            <person name="Simone D."/>
            <person name="Lopez-Fernandez M."/>
            <person name="Wu X."/>
            <person name="de Brujin I."/>
            <person name="Lundin D."/>
            <person name="Andersson A."/>
            <person name="Bertilsson S."/>
            <person name="Dopson M."/>
        </authorList>
    </citation>
    <scope>NUCLEOTIDE SEQUENCE</scope>
    <source>
        <strain evidence="1">MM171A01782</strain>
    </source>
</reference>